<dbReference type="EMBL" id="CP090041">
    <property type="protein sequence ID" value="UPL03591.1"/>
    <property type="molecule type" value="Genomic_DNA"/>
</dbReference>
<evidence type="ECO:0000313" key="1">
    <source>
        <dbReference type="EMBL" id="UPL03591.1"/>
    </source>
</evidence>
<keyword evidence="2" id="KW-1185">Reference proteome</keyword>
<accession>A0ACD3ZQT4</accession>
<name>A0ACD3ZQT4_FUSSC</name>
<reference evidence="1" key="1">
    <citation type="submission" date="2021-11" db="EMBL/GenBank/DDBJ databases">
        <title>Fusarium solani-melongenae Genome sequencing and assembly.</title>
        <authorList>
            <person name="Xie S."/>
            <person name="Huang L."/>
            <person name="Zhang X."/>
        </authorList>
    </citation>
    <scope>NUCLEOTIDE SEQUENCE</scope>
    <source>
        <strain evidence="1">CRI 24-3</strain>
    </source>
</reference>
<sequence length="584" mass="66789">MWLFASLGDSAPTAAQILSASIILIAGFFLRCINRGYQIRKRFQALKAQGIPIIEHSIIFGHLKVVRKLMSNLPSDAYADYLQTQLQDNWRQLFPQCTKCPPVVYIDTWPLANPLIVSLSSDVSLQFMQQHSMPRFRDAKDFFYPLTKNRDIVSMGEAEWKIWRKRLNVGFGAQYITSRIPDIVEEVEEFVHVLKSRAGRGETWGPVFLLEHATRNLTLDISVRFFLNMRLHEQRGNPSLLAVALEDTLSKMMFRVNILNFVPYYNPWRHFKLWWNYRTLTQQLIPPMQRRLSELQADSTIPRKTLIDLIVQALEEEAAEEQGSSRKKPKDLIGLANDSLEVVVGQLNAFMLAGFETTGSAISWVFRLLCQHPTVLARLRQEHDEILGPDPWGAADALKENPQLVNMLTYTHAVVRESMRVHSNVGTIRHGDPGFFLTGPPGSGFGFEGKKLPADDFGLLDGVSAIHRDPEIWHRADEFIPERFLVTDTNDPLCPPPNAWRPFSAGPRNCIGQHLAIVEIKLVMAMTARCFDFDCSWDEWDRRNKDTKIDPPTVWGDRYYQVGRYGPPRVKEGMPVHVKVRSQV</sequence>
<gene>
    <name evidence="1" type="ORF">LCI18_014525</name>
</gene>
<organism evidence="1 2">
    <name type="scientific">Fusarium solani subsp. cucurbitae</name>
    <name type="common">Neocosmosporum cucurbitae</name>
    <dbReference type="NCBI Taxonomy" id="2747967"/>
    <lineage>
        <taxon>Eukaryota</taxon>
        <taxon>Fungi</taxon>
        <taxon>Dikarya</taxon>
        <taxon>Ascomycota</taxon>
        <taxon>Pezizomycotina</taxon>
        <taxon>Sordariomycetes</taxon>
        <taxon>Hypocreomycetidae</taxon>
        <taxon>Hypocreales</taxon>
        <taxon>Nectriaceae</taxon>
        <taxon>Fusarium</taxon>
        <taxon>Fusarium solani species complex</taxon>
    </lineage>
</organism>
<proteinExistence type="predicted"/>
<dbReference type="Proteomes" id="UP000830768">
    <property type="component" value="Chromosome 13"/>
</dbReference>
<protein>
    <submittedName>
        <fullName evidence="1">Uncharacterized protein</fullName>
    </submittedName>
</protein>
<evidence type="ECO:0000313" key="2">
    <source>
        <dbReference type="Proteomes" id="UP000830768"/>
    </source>
</evidence>